<protein>
    <submittedName>
        <fullName evidence="1">Uncharacterized protein</fullName>
    </submittedName>
</protein>
<evidence type="ECO:0000313" key="2">
    <source>
        <dbReference type="Proteomes" id="UP000008387"/>
    </source>
</evidence>
<name>F8KT44_HELBC</name>
<dbReference type="KEGG" id="hbi:HBZC1_10040"/>
<proteinExistence type="predicted"/>
<dbReference type="AlphaFoldDB" id="F8KT44"/>
<accession>F8KT44</accession>
<gene>
    <name evidence="1" type="ordered locus">HBZC1_10040</name>
</gene>
<dbReference type="EMBL" id="FR871757">
    <property type="protein sequence ID" value="CCB79990.1"/>
    <property type="molecule type" value="Genomic_DNA"/>
</dbReference>
<dbReference type="HOGENOM" id="CLU_3290571_0_0_7"/>
<dbReference type="Proteomes" id="UP000008387">
    <property type="component" value="Chromosome"/>
</dbReference>
<reference evidence="1 2" key="1">
    <citation type="journal article" date="2011" name="J. Bacteriol.">
        <title>Genome sequence of Helicobacter bizzozeronii strain CIII-1, an isolate from human gastric mucosa.</title>
        <authorList>
            <person name="Schott T."/>
            <person name="Rossi M."/>
            <person name="Hanninen M.L."/>
        </authorList>
    </citation>
    <scope>NUCLEOTIDE SEQUENCE [LARGE SCALE GENOMIC DNA]</scope>
    <source>
        <strain evidence="1 2">CIII-1</strain>
    </source>
</reference>
<keyword evidence="2" id="KW-1185">Reference proteome</keyword>
<sequence length="40" mass="4588">MILLFLWINIKIQTTISHILQVLVPLLQSPLSLVRGWSAM</sequence>
<evidence type="ECO:0000313" key="1">
    <source>
        <dbReference type="EMBL" id="CCB79990.1"/>
    </source>
</evidence>
<organism evidence="1 2">
    <name type="scientific">Helicobacter bizzozeronii (strain CIII-1)</name>
    <dbReference type="NCBI Taxonomy" id="1002804"/>
    <lineage>
        <taxon>Bacteria</taxon>
        <taxon>Pseudomonadati</taxon>
        <taxon>Campylobacterota</taxon>
        <taxon>Epsilonproteobacteria</taxon>
        <taxon>Campylobacterales</taxon>
        <taxon>Helicobacteraceae</taxon>
        <taxon>Helicobacter</taxon>
    </lineage>
</organism>